<feature type="transmembrane region" description="Helical" evidence="9">
    <location>
        <begin position="362"/>
        <end position="386"/>
    </location>
</feature>
<keyword evidence="8 9" id="KW-0472">Membrane</keyword>
<dbReference type="Gene3D" id="3.30.1360.200">
    <property type="match status" value="1"/>
</dbReference>
<sequence length="497" mass="52126">MRRQVILLSGIVALTVTAAALTIFWRNEPLLGLDLQGGVSMRLIATEVVDEAMLDQTVEIIRDRVDGLGVAEPEVSRIEQGVMVSLPGVDDQERALTLVGTTAEMRFRPVCAVWTGSNGPSDGLDPAGAPMESCDAALAGERVPVTGPDGLTPPEADQPDHFVVLALDEERGGDHYLLGPSVLTGDGLSDADADFFDFEWQVGLTLEAGAEGIGAFNAVSAECFSGTAACPRQPGFTNGRLAIALDGKVITAPQIRAPRFERDAIVISGSFDKQGAEDVALSLRYGALPVELEAENTQVVSATIGEDSLNAGIRAGIIGLALVAAFMLAYYRLLGVVALASLAVSGTLLWGIIAYLGTSQGLALTLAGVTGIIVAIGVSVDSNIVYFEHLKEDVRDGRTARSAVDRAFPIAFSTIVKADTASLIGAGLLWWLTVGAVKGFALYLGLATVLDLVATYFFMGPLIRLLARTDWFARRPVRFGLPASGAVSSPILGAKAT</sequence>
<dbReference type="AlphaFoldDB" id="A0A382B7H8"/>
<evidence type="ECO:0000256" key="9">
    <source>
        <dbReference type="SAM" id="Phobius"/>
    </source>
</evidence>
<protein>
    <recommendedName>
        <fullName evidence="14">Protein translocase subunit SecD</fullName>
    </recommendedName>
</protein>
<dbReference type="InterPro" id="IPR055344">
    <property type="entry name" value="SecD_SecF_C_bact"/>
</dbReference>
<proteinExistence type="inferred from homology"/>
<keyword evidence="7" id="KW-0811">Translocation</keyword>
<keyword evidence="3" id="KW-1003">Cell membrane</keyword>
<keyword evidence="6 9" id="KW-1133">Transmembrane helix</keyword>
<evidence type="ECO:0000259" key="11">
    <source>
        <dbReference type="Pfam" id="PF21760"/>
    </source>
</evidence>
<evidence type="ECO:0000256" key="3">
    <source>
        <dbReference type="ARBA" id="ARBA00022475"/>
    </source>
</evidence>
<reference evidence="13" key="1">
    <citation type="submission" date="2018-05" db="EMBL/GenBank/DDBJ databases">
        <authorList>
            <person name="Lanie J.A."/>
            <person name="Ng W.-L."/>
            <person name="Kazmierczak K.M."/>
            <person name="Andrzejewski T.M."/>
            <person name="Davidsen T.M."/>
            <person name="Wayne K.J."/>
            <person name="Tettelin H."/>
            <person name="Glass J.I."/>
            <person name="Rusch D."/>
            <person name="Podicherti R."/>
            <person name="Tsui H.-C.T."/>
            <person name="Winkler M.E."/>
        </authorList>
    </citation>
    <scope>NUCLEOTIDE SEQUENCE</scope>
</reference>
<evidence type="ECO:0000259" key="10">
    <source>
        <dbReference type="Pfam" id="PF02355"/>
    </source>
</evidence>
<keyword evidence="5" id="KW-0653">Protein transport</keyword>
<dbReference type="HAMAP" id="MF_01463_B">
    <property type="entry name" value="SecD_B"/>
    <property type="match status" value="1"/>
</dbReference>
<feature type="domain" description="Protein translocase subunit SecDF P1" evidence="11">
    <location>
        <begin position="54"/>
        <end position="110"/>
    </location>
</feature>
<evidence type="ECO:0000256" key="6">
    <source>
        <dbReference type="ARBA" id="ARBA00022989"/>
    </source>
</evidence>
<dbReference type="InterPro" id="IPR048634">
    <property type="entry name" value="SecD_SecF_C"/>
</dbReference>
<name>A0A382B7H8_9ZZZZ</name>
<evidence type="ECO:0000256" key="7">
    <source>
        <dbReference type="ARBA" id="ARBA00023010"/>
    </source>
</evidence>
<evidence type="ECO:0000256" key="2">
    <source>
        <dbReference type="ARBA" id="ARBA00022448"/>
    </source>
</evidence>
<keyword evidence="2" id="KW-0813">Transport</keyword>
<feature type="domain" description="Protein export membrane protein SecD/SecF C-terminal" evidence="10">
    <location>
        <begin position="291"/>
        <end position="467"/>
    </location>
</feature>
<dbReference type="Pfam" id="PF02355">
    <property type="entry name" value="SecD_SecF_C"/>
    <property type="match status" value="1"/>
</dbReference>
<dbReference type="GO" id="GO:0006886">
    <property type="term" value="P:intracellular protein transport"/>
    <property type="evidence" value="ECO:0007669"/>
    <property type="project" value="InterPro"/>
</dbReference>
<dbReference type="EMBL" id="UINC01028355">
    <property type="protein sequence ID" value="SVB09197.1"/>
    <property type="molecule type" value="Genomic_DNA"/>
</dbReference>
<evidence type="ECO:0000313" key="13">
    <source>
        <dbReference type="EMBL" id="SVB09197.1"/>
    </source>
</evidence>
<dbReference type="PANTHER" id="PTHR30081:SF1">
    <property type="entry name" value="PROTEIN TRANSLOCASE SUBUNIT SECD"/>
    <property type="match status" value="1"/>
</dbReference>
<comment type="subcellular location">
    <subcellularLocation>
        <location evidence="1">Cell membrane</location>
        <topology evidence="1">Multi-pass membrane protein</topology>
    </subcellularLocation>
</comment>
<feature type="transmembrane region" description="Helical" evidence="9">
    <location>
        <begin position="311"/>
        <end position="331"/>
    </location>
</feature>
<evidence type="ECO:0000256" key="8">
    <source>
        <dbReference type="ARBA" id="ARBA00023136"/>
    </source>
</evidence>
<feature type="domain" description="SecDF P1 head subdomain" evidence="12">
    <location>
        <begin position="171"/>
        <end position="290"/>
    </location>
</feature>
<dbReference type="PANTHER" id="PTHR30081">
    <property type="entry name" value="PROTEIN-EXPORT MEMBRANE PROTEIN SEC"/>
    <property type="match status" value="1"/>
</dbReference>
<dbReference type="SUPFAM" id="SSF82866">
    <property type="entry name" value="Multidrug efflux transporter AcrB transmembrane domain"/>
    <property type="match status" value="1"/>
</dbReference>
<organism evidence="13">
    <name type="scientific">marine metagenome</name>
    <dbReference type="NCBI Taxonomy" id="408172"/>
    <lineage>
        <taxon>unclassified sequences</taxon>
        <taxon>metagenomes</taxon>
        <taxon>ecological metagenomes</taxon>
    </lineage>
</organism>
<keyword evidence="4 9" id="KW-0812">Transmembrane</keyword>
<dbReference type="Gene3D" id="3.30.70.3220">
    <property type="match status" value="1"/>
</dbReference>
<dbReference type="InterPro" id="IPR022813">
    <property type="entry name" value="SecD/SecF_arch_bac"/>
</dbReference>
<dbReference type="Pfam" id="PF22599">
    <property type="entry name" value="SecDF_P1_head"/>
    <property type="match status" value="1"/>
</dbReference>
<dbReference type="InterPro" id="IPR005791">
    <property type="entry name" value="SecD"/>
</dbReference>
<dbReference type="Gene3D" id="1.20.1640.10">
    <property type="entry name" value="Multidrug efflux transporter AcrB transmembrane domain"/>
    <property type="match status" value="1"/>
</dbReference>
<dbReference type="InterPro" id="IPR048631">
    <property type="entry name" value="SecD_1st"/>
</dbReference>
<feature type="transmembrane region" description="Helical" evidence="9">
    <location>
        <begin position="336"/>
        <end position="356"/>
    </location>
</feature>
<dbReference type="NCBIfam" id="TIGR00916">
    <property type="entry name" value="2A0604s01"/>
    <property type="match status" value="1"/>
</dbReference>
<gene>
    <name evidence="13" type="ORF">METZ01_LOCUS162051</name>
</gene>
<dbReference type="Pfam" id="PF21760">
    <property type="entry name" value="SecD_1st"/>
    <property type="match status" value="1"/>
</dbReference>
<dbReference type="InterPro" id="IPR054384">
    <property type="entry name" value="SecDF_P1_head"/>
</dbReference>
<accession>A0A382B7H8</accession>
<evidence type="ECO:0000256" key="5">
    <source>
        <dbReference type="ARBA" id="ARBA00022927"/>
    </source>
</evidence>
<evidence type="ECO:0000256" key="1">
    <source>
        <dbReference type="ARBA" id="ARBA00004651"/>
    </source>
</evidence>
<dbReference type="GO" id="GO:0015450">
    <property type="term" value="F:protein-transporting ATPase activity"/>
    <property type="evidence" value="ECO:0007669"/>
    <property type="project" value="InterPro"/>
</dbReference>
<evidence type="ECO:0000259" key="12">
    <source>
        <dbReference type="Pfam" id="PF22599"/>
    </source>
</evidence>
<feature type="transmembrane region" description="Helical" evidence="9">
    <location>
        <begin position="440"/>
        <end position="459"/>
    </location>
</feature>
<dbReference type="GO" id="GO:0005886">
    <property type="term" value="C:plasma membrane"/>
    <property type="evidence" value="ECO:0007669"/>
    <property type="project" value="UniProtKB-SubCell"/>
</dbReference>
<evidence type="ECO:0000256" key="4">
    <source>
        <dbReference type="ARBA" id="ARBA00022692"/>
    </source>
</evidence>
<evidence type="ECO:0008006" key="14">
    <source>
        <dbReference type="Google" id="ProtNLM"/>
    </source>
</evidence>
<dbReference type="NCBIfam" id="TIGR01129">
    <property type="entry name" value="secD"/>
    <property type="match status" value="1"/>
</dbReference>
<feature type="transmembrane region" description="Helical" evidence="9">
    <location>
        <begin position="407"/>
        <end position="434"/>
    </location>
</feature>